<dbReference type="PROSITE" id="PS51257">
    <property type="entry name" value="PROKAR_LIPOPROTEIN"/>
    <property type="match status" value="1"/>
</dbReference>
<comment type="subunit">
    <text evidence="8">The Tol-Pal system is composed of five core proteins: the inner membrane proteins TolA, TolQ and TolR, the periplasmic protein TolB and the outer membrane protein Pal. They form a network linking the inner and outer membranes and the peptidoglycan layer.</text>
</comment>
<keyword evidence="2 8" id="KW-0732">Signal</keyword>
<dbReference type="InterPro" id="IPR039001">
    <property type="entry name" value="Pal"/>
</dbReference>
<evidence type="ECO:0000256" key="2">
    <source>
        <dbReference type="ARBA" id="ARBA00022729"/>
    </source>
</evidence>
<keyword evidence="5 8" id="KW-0998">Cell outer membrane</keyword>
<dbReference type="NCBIfam" id="TIGR02802">
    <property type="entry name" value="Pal_lipo"/>
    <property type="match status" value="1"/>
</dbReference>
<dbReference type="FunFam" id="3.30.1330.60:FF:000002">
    <property type="entry name" value="Peptidoglycan-associated lipoprotein"/>
    <property type="match status" value="1"/>
</dbReference>
<dbReference type="Gene3D" id="3.30.1330.60">
    <property type="entry name" value="OmpA-like domain"/>
    <property type="match status" value="1"/>
</dbReference>
<evidence type="ECO:0000259" key="9">
    <source>
        <dbReference type="PROSITE" id="PS51123"/>
    </source>
</evidence>
<accession>A0A088N0X4</accession>
<evidence type="ECO:0000256" key="4">
    <source>
        <dbReference type="ARBA" id="ARBA00023139"/>
    </source>
</evidence>
<organism evidence="10 11">
    <name type="scientific">Candidatus Palibaumannia cicadellinicola</name>
    <dbReference type="NCBI Taxonomy" id="186490"/>
    <lineage>
        <taxon>Bacteria</taxon>
        <taxon>Pseudomonadati</taxon>
        <taxon>Pseudomonadota</taxon>
        <taxon>Gammaproteobacteria</taxon>
        <taxon>Candidatus Palibaumannia</taxon>
    </lineage>
</organism>
<evidence type="ECO:0000256" key="6">
    <source>
        <dbReference type="ARBA" id="ARBA00023288"/>
    </source>
</evidence>
<dbReference type="EMBL" id="CP008985">
    <property type="protein sequence ID" value="AIN47001.1"/>
    <property type="molecule type" value="Genomic_DNA"/>
</dbReference>
<evidence type="ECO:0000256" key="5">
    <source>
        <dbReference type="ARBA" id="ARBA00023237"/>
    </source>
</evidence>
<dbReference type="AlphaFoldDB" id="A0A088N0X4"/>
<dbReference type="InterPro" id="IPR050330">
    <property type="entry name" value="Bact_OuterMem_StrucFunc"/>
</dbReference>
<dbReference type="InterPro" id="IPR006665">
    <property type="entry name" value="OmpA-like"/>
</dbReference>
<dbReference type="InterPro" id="IPR006690">
    <property type="entry name" value="OMPA-like_CS"/>
</dbReference>
<keyword evidence="3 8" id="KW-0472">Membrane</keyword>
<dbReference type="PROSITE" id="PS51123">
    <property type="entry name" value="OMPA_2"/>
    <property type="match status" value="1"/>
</dbReference>
<dbReference type="Pfam" id="PF00691">
    <property type="entry name" value="OmpA"/>
    <property type="match status" value="1"/>
</dbReference>
<protein>
    <recommendedName>
        <fullName evidence="8">Peptidoglycan-associated lipoprotein</fullName>
        <shortName evidence="8">PAL</shortName>
    </recommendedName>
</protein>
<keyword evidence="1 8" id="KW-0132">Cell division</keyword>
<dbReference type="GO" id="GO:0051301">
    <property type="term" value="P:cell division"/>
    <property type="evidence" value="ECO:0007669"/>
    <property type="project" value="UniProtKB-UniRule"/>
</dbReference>
<dbReference type="InterPro" id="IPR036737">
    <property type="entry name" value="OmpA-like_sf"/>
</dbReference>
<dbReference type="RefSeq" id="WP_038497923.1">
    <property type="nucleotide sequence ID" value="NZ_CP008985.1"/>
</dbReference>
<dbReference type="KEGG" id="bcib:IM45_236"/>
<keyword evidence="6 8" id="KW-0449">Lipoprotein</keyword>
<dbReference type="Proteomes" id="UP000067325">
    <property type="component" value="Chromosome"/>
</dbReference>
<proteinExistence type="inferred from homology"/>
<dbReference type="GO" id="GO:0009279">
    <property type="term" value="C:cell outer membrane"/>
    <property type="evidence" value="ECO:0007669"/>
    <property type="project" value="UniProtKB-SubCell"/>
</dbReference>
<dbReference type="PRINTS" id="PR01021">
    <property type="entry name" value="OMPADOMAIN"/>
</dbReference>
<evidence type="ECO:0000313" key="11">
    <source>
        <dbReference type="Proteomes" id="UP000067325"/>
    </source>
</evidence>
<dbReference type="InterPro" id="IPR006664">
    <property type="entry name" value="OMP_bac"/>
</dbReference>
<dbReference type="SUPFAM" id="SSF103088">
    <property type="entry name" value="OmpA-like"/>
    <property type="match status" value="1"/>
</dbReference>
<sequence length="175" mass="20274">MQREQLLKTILFSVWIIILAGCSDHYKAHQNLEKSRAETGDERKIKNHNTSYDEQYYLQIPEFLQNNIIYFALDKYDINLNFVKMLDGHANFLRSNPSEKVTIEGHADERGTPEYNIVLGERRANAVKMYLQSKGVLPEQIMILSYGKAKPAVFGHYEAAYAKNRRAILVYSLRS</sequence>
<gene>
    <name evidence="8" type="primary">pal</name>
    <name evidence="10" type="ORF">IM45_236</name>
</gene>
<feature type="domain" description="OmpA-like" evidence="9">
    <location>
        <begin position="56"/>
        <end position="175"/>
    </location>
</feature>
<dbReference type="HAMAP" id="MF_02204">
    <property type="entry name" value="Pal"/>
    <property type="match status" value="1"/>
</dbReference>
<dbReference type="InterPro" id="IPR014169">
    <property type="entry name" value="Pal_lipo_C"/>
</dbReference>
<comment type="similarity">
    <text evidence="8">Belongs to the Pal lipoprotein family.</text>
</comment>
<dbReference type="PANTHER" id="PTHR30329">
    <property type="entry name" value="STATOR ELEMENT OF FLAGELLAR MOTOR COMPLEX"/>
    <property type="match status" value="1"/>
</dbReference>
<evidence type="ECO:0000313" key="10">
    <source>
        <dbReference type="EMBL" id="AIN47001.1"/>
    </source>
</evidence>
<dbReference type="CDD" id="cd07185">
    <property type="entry name" value="OmpA_C-like"/>
    <property type="match status" value="1"/>
</dbReference>
<comment type="function">
    <text evidence="8">Part of the Tol-Pal system, which plays a role in outer membrane invagination during cell division and is important for maintaining outer membrane integrity.</text>
</comment>
<evidence type="ECO:0000256" key="7">
    <source>
        <dbReference type="ARBA" id="ARBA00023306"/>
    </source>
</evidence>
<keyword evidence="7 8" id="KW-0131">Cell cycle</keyword>
<dbReference type="OrthoDB" id="9809164at2"/>
<evidence type="ECO:0000256" key="3">
    <source>
        <dbReference type="ARBA" id="ARBA00023136"/>
    </source>
</evidence>
<keyword evidence="4 8" id="KW-0564">Palmitate</keyword>
<evidence type="ECO:0000256" key="8">
    <source>
        <dbReference type="HAMAP-Rule" id="MF_02204"/>
    </source>
</evidence>
<dbReference type="eggNOG" id="COG2885">
    <property type="taxonomic scope" value="Bacteria"/>
</dbReference>
<comment type="subcellular location">
    <subcellularLocation>
        <location evidence="8">Cell outer membrane</location>
        <topology evidence="8">Lipid-anchor</topology>
    </subcellularLocation>
</comment>
<dbReference type="PANTHER" id="PTHR30329:SF21">
    <property type="entry name" value="LIPOPROTEIN YIAD-RELATED"/>
    <property type="match status" value="1"/>
</dbReference>
<reference evidence="10 11" key="1">
    <citation type="journal article" date="2014" name="MBio">
        <title>Differential genome evolution between companion symbionts in an insect-bacterial symbiosis.</title>
        <authorList>
            <person name="Bennett G.M."/>
            <person name="McCutcheon J.P."/>
            <person name="MacDonald B.R."/>
            <person name="Romanovicz D."/>
            <person name="Moran N.A."/>
        </authorList>
    </citation>
    <scope>NUCLEOTIDE SEQUENCE [LARGE SCALE GENOMIC DNA]</scope>
    <source>
        <strain evidence="10 11">BGSS</strain>
    </source>
</reference>
<dbReference type="PROSITE" id="PS01068">
    <property type="entry name" value="OMPA_1"/>
    <property type="match status" value="1"/>
</dbReference>
<name>A0A088N0X4_9GAMM</name>
<evidence type="ECO:0000256" key="1">
    <source>
        <dbReference type="ARBA" id="ARBA00022618"/>
    </source>
</evidence>